<reference evidence="1" key="1">
    <citation type="submission" date="2016-10" db="EMBL/GenBank/DDBJ databases">
        <authorList>
            <person name="de Groot N.N."/>
        </authorList>
    </citation>
    <scope>NUCLEOTIDE SEQUENCE</scope>
</reference>
<evidence type="ECO:0000313" key="1">
    <source>
        <dbReference type="EMBL" id="SFZ98099.1"/>
    </source>
</evidence>
<dbReference type="AlphaFoldDB" id="A0A1W1EDG7"/>
<dbReference type="EMBL" id="FPKX01000034">
    <property type="protein sequence ID" value="SFZ98099.1"/>
    <property type="molecule type" value="Genomic_DNA"/>
</dbReference>
<gene>
    <name evidence="1" type="ORF">MNB_SV-5-1196</name>
</gene>
<protein>
    <recommendedName>
        <fullName evidence="2">Lipoprotein</fullName>
    </recommendedName>
</protein>
<name>A0A1W1EDG7_9ZZZZ</name>
<evidence type="ECO:0008006" key="2">
    <source>
        <dbReference type="Google" id="ProtNLM"/>
    </source>
</evidence>
<accession>A0A1W1EDG7</accession>
<dbReference type="PROSITE" id="PS51257">
    <property type="entry name" value="PROKAR_LIPOPROTEIN"/>
    <property type="match status" value="1"/>
</dbReference>
<proteinExistence type="predicted"/>
<sequence length="127" mass="13674">MKKTLLLSSLLTITLIFTGCTDKEKSKSLTEGGMKCGAGKCGSSMVDGSAVLVKKKLNILNQLDKNDSRRDCVLKANSTKVLYDCVRVNDTGRLSSKCSAEKTIDKKVPKKISNDMKCSSGKCNGSM</sequence>
<organism evidence="1">
    <name type="scientific">hydrothermal vent metagenome</name>
    <dbReference type="NCBI Taxonomy" id="652676"/>
    <lineage>
        <taxon>unclassified sequences</taxon>
        <taxon>metagenomes</taxon>
        <taxon>ecological metagenomes</taxon>
    </lineage>
</organism>